<keyword evidence="2" id="KW-1185">Reference proteome</keyword>
<organism evidence="1 2">
    <name type="scientific">Holotrichia oblita</name>
    <name type="common">Chafer beetle</name>
    <dbReference type="NCBI Taxonomy" id="644536"/>
    <lineage>
        <taxon>Eukaryota</taxon>
        <taxon>Metazoa</taxon>
        <taxon>Ecdysozoa</taxon>
        <taxon>Arthropoda</taxon>
        <taxon>Hexapoda</taxon>
        <taxon>Insecta</taxon>
        <taxon>Pterygota</taxon>
        <taxon>Neoptera</taxon>
        <taxon>Endopterygota</taxon>
        <taxon>Coleoptera</taxon>
        <taxon>Polyphaga</taxon>
        <taxon>Scarabaeiformia</taxon>
        <taxon>Scarabaeidae</taxon>
        <taxon>Melolonthinae</taxon>
        <taxon>Holotrichia</taxon>
    </lineage>
</organism>
<dbReference type="Proteomes" id="UP001056778">
    <property type="component" value="Chromosome 7"/>
</dbReference>
<evidence type="ECO:0000313" key="2">
    <source>
        <dbReference type="Proteomes" id="UP001056778"/>
    </source>
</evidence>
<dbReference type="EMBL" id="CM043021">
    <property type="protein sequence ID" value="KAI4458534.1"/>
    <property type="molecule type" value="Genomic_DNA"/>
</dbReference>
<sequence>MLEGAVARLLNQLLGKYVVDLDTENLNVGIFSGQVQLTDLKLKPEALYELNLPIEVKAGTIGKIWLQIPWNMLWSQPVIMNIEDLHVVAAPVVTYENFDAEENKRLLRAIKRKALSDISSKSEIIGGPNSFSEYLITNIVNNMQLNISNVHIRYEDAVSDVTPMACGICIGHISAEITNSKWKASKHINTTDTCYYLVKIEAFSLYWNPNHKLATWKLPSQYYHWRNAMSNSLQNFAINNQDFEFLIKPMTAKIKMTISRSVNGNINKVLSDIIVQDCNVQVSKEQFRSIFCTIDALKRMWISWEHLPIRPKQRILENKKIWWKYAYHACIEQRVRPYTWSRIRLVRRNYKQYTEIYKKILTNPNDTELKLDLQKYEDQLSIVNIVIARQQARLTVHENSLCEKSFWDILPSPERTILCEKIGFLQGEDNEKTTIDHNYSFRVGNASLSLTQSGHEVLVVTLTQLISNLHPNYNKGTYKMALKIEAVIVEGSSVEEHLIPIISSEHLTVHNSPAYFLKLEFEKLPPGSSCSHKLYAVLEYLEISYHKYAFDELQKFLIGCEDYLSKYTESVHKLPKNIFNFLKQKLRERWDLILDIKTPYLVIPQSASLQTGENILIVDLGRYRITTELCQDSQIAENATHMELEEQLYSRLHIECSDIQILFCDSSEDWRSGRREKDTELHVLAKNSFTASYANSTKTITAIPNQKFNINMPTLKINISERKLLIFLKFLNSIQTKKNESKVTAKKPSWPKDRVFIRWNPKYLLHVQNYITLQTFVLSRRKNDKSNTSATQKRTSTIHYLKDNLNEVWARCVDLPGLEDNISPSNTISNLIGCEIREFQLVFSKSSDSADRQYMVLRLGVLSIDIAYMTYGPAYQISLNSILLKDKLHTTPSGQYLDLVHSPVPSIGDVLTVLYRKVSAGCPDFWTHFHGVETSLVAEIGAVYLLLHQEAVHTFIKYARYIKERLQNCISPAMTAIFLKNFAKFKKVLQTNMQEVPVPPGSVKFSHSARLASLHIRVCDWDYDIINVLISGLELDFLFRANERFVFRSFLANINVEHLSDVTLYSKVLYTDEDKVFEVKYVRHAIQLHNRNDISPTTNDVSGDGSFKLYIGQIHITFLYKLFIQLQRFIANLEALCYVEKMANFARKLVNQATETLKYNNKIHLAVNIKGPVLLFPQKTSSPNVIIISTGEFNIENFFKEYTSEIVENILVKANGITVSRGVMSLTSILEMQEVIVEPVNMNLDIKRFTPNSKATNRNQMWDIDGIMDIIHITLGQRDLSTILAIYSDNIGEGKLLDLLPVPMMKSPSDGAVEADETVKTLEAFFSEPKQKFMNIKLDFEGIHFVLFFDSGELLSSPIRDLNHGLCRFEINEIATSCVLFTDGSLDGKLSVDGLSIEEIGPDVNIYDKRLANMFNSDVFFSRILQSPVDDNKNNNCNITVNKPPIIDLTFHQSKANDRSIDIIIGRLSLSLSVPFTEKLAMFILDCLPKDTLDTGFINHGYVSDPVAEETAAKTRMTSLTVAVRVNRPEFIFIVETTSNKRRYFTTKSEILSDYSRHCNRLSLVISLSGLHSLFYDVGLHSMEPYTILKQCDIELSRTYTEEKGEKVTASVSSIYIQLCNRVVYSLNDILNDIVEHFKVPDGDVSPTRYKRNDMMTKSPEDLWEPKRLKEYICKDEYAEVKNAPPPAVHEIFLLPKTEVMVVLELEEIPVIIIKGTLEVTMCDWSTLLNSTCEFTIQANYFNENNQNWEPIIDPTVLEEYEYKAWEVNLKIFQDKSLPMVSNIESRSRKSSSKEKKSNSATTSEEEEESGDDMVYLQPTNAFHTRSNRNVKTNLSTFLDDSDSENEDVAMEKLAAAISDLFTGDWNESESSESEHSSEGEEESEEEVKSKPNASAQSEISNYKKSTYILIDAKDSLNFTLTPTFLKVLNELFTLYSNKTLSIAYNKKSINLINDIGPHTKVELFENRGSKSIENSFLMCSKTYEPLDSCPNSPSKSNYLITDFINDDFTDDRDSYTDETGKTDLELALDMETTNSLEFPFCTTPFLYEKINKHHLKVHVPGFQPIQTCCPKKTWRKLMKLHCNTSNKIYYLIANHSISKHGRTVVVSSPLQIRNETCFALSILYQPSVLQQMNLEPVGDITNPFETTMRIAVLEPHEHYNVPLYIAYHCKLFIQPAYAEGHYVSDEGIWWQDFATELDTAHDFHCNPKSDSNLEVFSLRIVMRRNVDVKNSQSHFIPNYIIQLLPPLIFYNYLPYTVEVENFELKQMIKVESGEKASAYALNLSRDQKLCIRVIYSCSLWSGTLNLTTHFDEKVMHLTNEEGKDDETKYLTVNVKADREGSCSVYFYAPYWIINKTGLPLHIKVASATNVIHESVGGDILLFSYKRHGKQSLNMKVYESEWSNDFGIECAGTTGLIVCKDNVRRKKYAILLSINLSEMCPRFTKIIIFSPNFLITNNTNKTLRFMEQNEKTDLWTDLPPHQCVPFWPETSSMQMSVKYRDSKLTSQAFFISSNHNTVLRMGKESALTVSVTGGKIDSFRVAFNDYKEGDAPVLIKNWCADLFLKIQQQGQGQVTLVNPYHSLMYTWDDPTKPRLLLWNVYNNKGVGFNIDISKDSYGEEKINFHSVTPNQNSLNTSSSDDSDSCDSVKTTLNKKVRRDKIVIYWICHRDGMQKTLVFTQEQKVYNDILKTVFMENSDIECLISLSGVGVSIFTNENPTKEHIFASISDSPAIWEVNVGHKWKTLTLELASWIEDKYRLLYKKCQLKDYVHIDFEKMFMLKPFFAELRRTYNSAVYFQLRKSQNYQYYNLKLQSVQIDNKQPSANDSVALSPMPVDAIKAVPVVEFSCFKSCTKGVEVYKHVMLNVEDFYINIASELVLSLAKLLTENRKWVLEPTTLFRNDLGLIRTPITFVPKQNPIQNVLIETLNMSQMGIQFSISHKEQTLYNNNGYPVSKILDYLLPTYLSPYMPAEGVRHKISALEMVDLRRGFFSILNEMWNYFTTHFLQQYYSQVLGQHVLVNPYAIQAVPTAEKALNEYEKVASIILFGCRCFLGHINMSTAALGQCIVDIFVNQNVDNIQRIRRHNSYHKSSIVPKSITASSRNFNPGVVLALEQVILRNHSGGLQCDGEIFFRGTGKALHSIITRHPDDRSNHVQVAIEALRRATILGEPVKIHQRLARYYNKHLGLKPFSVYDSMGCYLLETVGNNRFRNDTYWAHAGIDKIGKSIIIISLEHIIRVNKCRFWGSWEMEWCLDMDDIVSVPQVTSNELIFNVRQVVLHYVMHLLNFAFIEIVYQGEVDFLSSAGKLTVTGQKEMLGWLQEKIEQAMVVSMEEKSWAITEN</sequence>
<accession>A0ACB9ST96</accession>
<protein>
    <submittedName>
        <fullName evidence="1">Vacuolar protein sorting-associated protein vps13</fullName>
    </submittedName>
</protein>
<name>A0ACB9ST96_HOLOL</name>
<proteinExistence type="predicted"/>
<reference evidence="1" key="1">
    <citation type="submission" date="2022-04" db="EMBL/GenBank/DDBJ databases">
        <title>Chromosome-scale genome assembly of Holotrichia oblita Faldermann.</title>
        <authorList>
            <person name="Rongchong L."/>
        </authorList>
    </citation>
    <scope>NUCLEOTIDE SEQUENCE</scope>
    <source>
        <strain evidence="1">81SQS9</strain>
    </source>
</reference>
<comment type="caution">
    <text evidence="1">The sequence shown here is derived from an EMBL/GenBank/DDBJ whole genome shotgun (WGS) entry which is preliminary data.</text>
</comment>
<gene>
    <name evidence="1" type="ORF">MML48_7g00008932</name>
</gene>
<evidence type="ECO:0000313" key="1">
    <source>
        <dbReference type="EMBL" id="KAI4458534.1"/>
    </source>
</evidence>